<keyword evidence="5" id="KW-0521">NADP</keyword>
<evidence type="ECO:0000256" key="5">
    <source>
        <dbReference type="ARBA" id="ARBA00022857"/>
    </source>
</evidence>
<evidence type="ECO:0000256" key="1">
    <source>
        <dbReference type="ARBA" id="ARBA00001974"/>
    </source>
</evidence>
<dbReference type="GO" id="GO:0050660">
    <property type="term" value="F:flavin adenine dinucleotide binding"/>
    <property type="evidence" value="ECO:0007669"/>
    <property type="project" value="InterPro"/>
</dbReference>
<evidence type="ECO:0000256" key="4">
    <source>
        <dbReference type="ARBA" id="ARBA00022827"/>
    </source>
</evidence>
<comment type="similarity">
    <text evidence="2">Belongs to the FMO family.</text>
</comment>
<proteinExistence type="inferred from homology"/>
<dbReference type="FunFam" id="3.50.50.60:FF:000023">
    <property type="entry name" value="Dimethylaniline monooxygenase [N-oxide-forming]"/>
    <property type="match status" value="1"/>
</dbReference>
<dbReference type="HOGENOM" id="CLU_006909_5_1_1"/>
<dbReference type="Pfam" id="PF00743">
    <property type="entry name" value="FMO-like"/>
    <property type="match status" value="2"/>
</dbReference>
<name>J4GIZ8_9APHY</name>
<dbReference type="GeneID" id="24093846"/>
<feature type="signal peptide" evidence="7">
    <location>
        <begin position="1"/>
        <end position="18"/>
    </location>
</feature>
<reference evidence="8 9" key="1">
    <citation type="journal article" date="2012" name="Appl. Environ. Microbiol.">
        <title>Short-read sequencing for genomic analysis of the brown rot fungus Fibroporia radiculosa.</title>
        <authorList>
            <person name="Tang J.D."/>
            <person name="Perkins A.D."/>
            <person name="Sonstegard T.S."/>
            <person name="Schroeder S.G."/>
            <person name="Burgess S.C."/>
            <person name="Diehl S.V."/>
        </authorList>
    </citation>
    <scope>NUCLEOTIDE SEQUENCE [LARGE SCALE GENOMIC DNA]</scope>
    <source>
        <strain evidence="8 9">TFFH 294</strain>
    </source>
</reference>
<keyword evidence="6" id="KW-0560">Oxidoreductase</keyword>
<keyword evidence="3" id="KW-0285">Flavoprotein</keyword>
<dbReference type="PANTHER" id="PTHR23023">
    <property type="entry name" value="DIMETHYLANILINE MONOOXYGENASE"/>
    <property type="match status" value="1"/>
</dbReference>
<evidence type="ECO:0000313" key="8">
    <source>
        <dbReference type="EMBL" id="CCL98935.1"/>
    </source>
</evidence>
<evidence type="ECO:0000256" key="6">
    <source>
        <dbReference type="ARBA" id="ARBA00023002"/>
    </source>
</evidence>
<dbReference type="STRING" id="599839.J4GIZ8"/>
<dbReference type="EMBL" id="HE796906">
    <property type="protein sequence ID" value="CCL98935.1"/>
    <property type="molecule type" value="Genomic_DNA"/>
</dbReference>
<organism evidence="8 9">
    <name type="scientific">Fibroporia radiculosa</name>
    <dbReference type="NCBI Taxonomy" id="599839"/>
    <lineage>
        <taxon>Eukaryota</taxon>
        <taxon>Fungi</taxon>
        <taxon>Dikarya</taxon>
        <taxon>Basidiomycota</taxon>
        <taxon>Agaricomycotina</taxon>
        <taxon>Agaricomycetes</taxon>
        <taxon>Polyporales</taxon>
        <taxon>Fibroporiaceae</taxon>
        <taxon>Fibroporia</taxon>
    </lineage>
</organism>
<comment type="cofactor">
    <cofactor evidence="1">
        <name>FAD</name>
        <dbReference type="ChEBI" id="CHEBI:57692"/>
    </cofactor>
</comment>
<feature type="chain" id="PRO_5003778966" description="FAD/NAD(P)-binding domain-containing protein" evidence="7">
    <location>
        <begin position="19"/>
        <end position="549"/>
    </location>
</feature>
<evidence type="ECO:0000256" key="2">
    <source>
        <dbReference type="ARBA" id="ARBA00009183"/>
    </source>
</evidence>
<evidence type="ECO:0000256" key="3">
    <source>
        <dbReference type="ARBA" id="ARBA00022630"/>
    </source>
</evidence>
<dbReference type="InParanoid" id="J4GIZ8"/>
<dbReference type="GO" id="GO:0004499">
    <property type="term" value="F:N,N-dimethylaniline monooxygenase activity"/>
    <property type="evidence" value="ECO:0007669"/>
    <property type="project" value="InterPro"/>
</dbReference>
<dbReference type="OrthoDB" id="66881at2759"/>
<dbReference type="InterPro" id="IPR036188">
    <property type="entry name" value="FAD/NAD-bd_sf"/>
</dbReference>
<dbReference type="PRINTS" id="PR00370">
    <property type="entry name" value="FMOXYGENASE"/>
</dbReference>
<keyword evidence="4" id="KW-0274">FAD</keyword>
<dbReference type="InterPro" id="IPR050346">
    <property type="entry name" value="FMO-like"/>
</dbReference>
<evidence type="ECO:0008006" key="10">
    <source>
        <dbReference type="Google" id="ProtNLM"/>
    </source>
</evidence>
<keyword evidence="7" id="KW-0732">Signal</keyword>
<dbReference type="AlphaFoldDB" id="J4GIZ8"/>
<gene>
    <name evidence="8" type="ORF">FIBRA_00942</name>
</gene>
<evidence type="ECO:0000256" key="7">
    <source>
        <dbReference type="SAM" id="SignalP"/>
    </source>
</evidence>
<protein>
    <recommendedName>
        <fullName evidence="10">FAD/NAD(P)-binding domain-containing protein</fullName>
    </recommendedName>
</protein>
<accession>J4GIZ8</accession>
<dbReference type="Gene3D" id="3.50.50.60">
    <property type="entry name" value="FAD/NAD(P)-binding domain"/>
    <property type="match status" value="2"/>
</dbReference>
<sequence length="549" mass="61425">MVHFVQFILSFLPPLALWYRPDSITWLSYTSPEPCHLTSSPNSTKSIAIVGAGSAGLGVLKAILDLPLDIRSGWEVVLYERRRDVGGLWLPDPPGYTPNPPELPETPWYPLLRTNTPHPTMTYPHFPFAGGTTLFPPADAVQTYHADFAVHNDLTPYVRLNHTVVSAQWYGDDAQGNWYVEVQADGGGSDEVTLRRAFDHLIVASGHNSYPYIPAWNGTEDWLAGISPGVACREILHSIYYRRPERYANRGVLIVGSGASAFDIAVQVSPLAQVVYQSVKEGKKHASGAAVVQKPAISHFTRDSVVFVDGTAVTDVDAVILGTGYELRIPFLSAPHSSVLLADADTRANSTTAGILTSNLRYLFPLHRQIFSLASNLPPTALGFIGLPSLASSCPLYLAQGIFVAHTLANSSLLPTREDMVRELVAREERLRARGYDPYRVGHKLLASENETEDYQDELIAYLKHRGALPENGKPYVDSWRRMEWGYAVFLYRGWRRIQALDDEQRWLNGVETEEQWVDMMDRIVNWERKWEEGHSAESIPIDFYVETY</sequence>
<dbReference type="SUPFAM" id="SSF51905">
    <property type="entry name" value="FAD/NAD(P)-binding domain"/>
    <property type="match status" value="2"/>
</dbReference>
<dbReference type="InterPro" id="IPR000960">
    <property type="entry name" value="Flavin_mOase"/>
</dbReference>
<dbReference type="FunCoup" id="J4GIZ8">
    <property type="interactions" value="22"/>
</dbReference>
<dbReference type="Proteomes" id="UP000006352">
    <property type="component" value="Unassembled WGS sequence"/>
</dbReference>
<evidence type="ECO:0000313" key="9">
    <source>
        <dbReference type="Proteomes" id="UP000006352"/>
    </source>
</evidence>
<keyword evidence="9" id="KW-1185">Reference proteome</keyword>
<dbReference type="GO" id="GO:0050661">
    <property type="term" value="F:NADP binding"/>
    <property type="evidence" value="ECO:0007669"/>
    <property type="project" value="InterPro"/>
</dbReference>
<dbReference type="RefSeq" id="XP_012178218.1">
    <property type="nucleotide sequence ID" value="XM_012322828.1"/>
</dbReference>
<dbReference type="InterPro" id="IPR020946">
    <property type="entry name" value="Flavin_mOase-like"/>
</dbReference>